<gene>
    <name evidence="1" type="ORF">RHGRI_001427</name>
</gene>
<evidence type="ECO:0000313" key="2">
    <source>
        <dbReference type="Proteomes" id="UP000823749"/>
    </source>
</evidence>
<dbReference type="EMBL" id="JACTNZ010000001">
    <property type="protein sequence ID" value="KAG5565524.1"/>
    <property type="molecule type" value="Genomic_DNA"/>
</dbReference>
<reference evidence="1" key="1">
    <citation type="submission" date="2020-08" db="EMBL/GenBank/DDBJ databases">
        <title>Plant Genome Project.</title>
        <authorList>
            <person name="Zhang R.-G."/>
        </authorList>
    </citation>
    <scope>NUCLEOTIDE SEQUENCE</scope>
    <source>
        <strain evidence="1">WSP0</strain>
        <tissue evidence="1">Leaf</tissue>
    </source>
</reference>
<evidence type="ECO:0000313" key="1">
    <source>
        <dbReference type="EMBL" id="KAG5565524.1"/>
    </source>
</evidence>
<keyword evidence="2" id="KW-1185">Reference proteome</keyword>
<sequence length="242" mass="25959">MHCIRHANSNGGKGMALGLQIQGVTKAWQTDCLSPGKAMDCSRQSKIRGGQGMTSQLLVTGQGDALLTAFQNKGWPRGGQGMTNRLLVTGQGNALLTVYQDQGWPKHDSRHAKTRGGLGMASRLLVTGQGNAMLKASQNKGWPRNGKPIACHRARQCIDHGMPRLRVAKAWQADCLSPGKAMRCSRQAKERGGQGLANQWPTTGEGNAVLTACQNLGWPRHSSQHAKTWGCQGMASRLLISG</sequence>
<protein>
    <submittedName>
        <fullName evidence="1">Uncharacterized protein</fullName>
    </submittedName>
</protein>
<accession>A0AAV6LNA9</accession>
<name>A0AAV6LNA9_9ERIC</name>
<dbReference type="Proteomes" id="UP000823749">
    <property type="component" value="Chromosome 1"/>
</dbReference>
<proteinExistence type="predicted"/>
<comment type="caution">
    <text evidence="1">The sequence shown here is derived from an EMBL/GenBank/DDBJ whole genome shotgun (WGS) entry which is preliminary data.</text>
</comment>
<organism evidence="1 2">
    <name type="scientific">Rhododendron griersonianum</name>
    <dbReference type="NCBI Taxonomy" id="479676"/>
    <lineage>
        <taxon>Eukaryota</taxon>
        <taxon>Viridiplantae</taxon>
        <taxon>Streptophyta</taxon>
        <taxon>Embryophyta</taxon>
        <taxon>Tracheophyta</taxon>
        <taxon>Spermatophyta</taxon>
        <taxon>Magnoliopsida</taxon>
        <taxon>eudicotyledons</taxon>
        <taxon>Gunneridae</taxon>
        <taxon>Pentapetalae</taxon>
        <taxon>asterids</taxon>
        <taxon>Ericales</taxon>
        <taxon>Ericaceae</taxon>
        <taxon>Ericoideae</taxon>
        <taxon>Rhodoreae</taxon>
        <taxon>Rhododendron</taxon>
    </lineage>
</organism>
<dbReference type="AlphaFoldDB" id="A0AAV6LNA9"/>